<dbReference type="RefSeq" id="WP_138449524.1">
    <property type="nucleotide sequence ID" value="NZ_VBVZ01000028.1"/>
</dbReference>
<feature type="region of interest" description="Disordered" evidence="1">
    <location>
        <begin position="319"/>
        <end position="347"/>
    </location>
</feature>
<sequence>MELQEFLGSIQDLERRGAIENALAAALSCIQHHRSVFGIQEEMPWLQVYEEDTVQAVASEGMNCIRFSTGLIDHYMAAKYPDISKVLPGAPNIFGFNLVLDLGLAWALSHEYVHLYRKHDSVCASVLSAALVDHSLTPQRKRSALSLSKEDIDKATEFDADLCAVAGIYRYMQKIFAGLVDDMLIRKMVVFYVYWGVRGFPDIQHSGTHPEISDRLYDICSKVGGLSAELSVSKYAVPEGYKSKVERVVILTSFVMEMEKIYIGSSGVKEVDAIWHKWLERIRTNAHTRSAANWSKLSPWVGEISGTLADNRKDEFYFSRQKQKKDAKFSKEKKKSQRKARRGNRVK</sequence>
<proteinExistence type="predicted"/>
<comment type="caution">
    <text evidence="2">The sequence shown here is derived from an EMBL/GenBank/DDBJ whole genome shotgun (WGS) entry which is preliminary data.</text>
</comment>
<keyword evidence="3" id="KW-1185">Reference proteome</keyword>
<protein>
    <submittedName>
        <fullName evidence="2">Uncharacterized protein</fullName>
    </submittedName>
</protein>
<gene>
    <name evidence="2" type="ORF">FEM54_03400</name>
</gene>
<feature type="compositionally biased region" description="Basic residues" evidence="1">
    <location>
        <begin position="331"/>
        <end position="347"/>
    </location>
</feature>
<accession>A0ABY2UCR6</accession>
<name>A0ABY2UCR6_9PSED</name>
<dbReference type="EMBL" id="VBVZ01000028">
    <property type="protein sequence ID" value="TLG93560.1"/>
    <property type="molecule type" value="Genomic_DNA"/>
</dbReference>
<dbReference type="Proteomes" id="UP000304941">
    <property type="component" value="Unassembled WGS sequence"/>
</dbReference>
<reference evidence="2 3" key="1">
    <citation type="submission" date="2019-05" db="EMBL/GenBank/DDBJ databases">
        <title>Pseudomonas edaphica sp. nov., isolated from rhizospheric soil of Cistus ladanifer L. in Spain.</title>
        <authorList>
            <person name="Peix A."/>
        </authorList>
    </citation>
    <scope>NUCLEOTIDE SEQUENCE [LARGE SCALE GENOMIC DNA]</scope>
    <source>
        <strain evidence="2 3">RD25</strain>
    </source>
</reference>
<evidence type="ECO:0000313" key="3">
    <source>
        <dbReference type="Proteomes" id="UP000304941"/>
    </source>
</evidence>
<evidence type="ECO:0000256" key="1">
    <source>
        <dbReference type="SAM" id="MobiDB-lite"/>
    </source>
</evidence>
<organism evidence="2 3">
    <name type="scientific">Pseudomonas edaphica</name>
    <dbReference type="NCBI Taxonomy" id="2006980"/>
    <lineage>
        <taxon>Bacteria</taxon>
        <taxon>Pseudomonadati</taxon>
        <taxon>Pseudomonadota</taxon>
        <taxon>Gammaproteobacteria</taxon>
        <taxon>Pseudomonadales</taxon>
        <taxon>Pseudomonadaceae</taxon>
        <taxon>Pseudomonas</taxon>
    </lineage>
</organism>
<evidence type="ECO:0000313" key="2">
    <source>
        <dbReference type="EMBL" id="TLG93560.1"/>
    </source>
</evidence>